<reference evidence="2 3" key="1">
    <citation type="submission" date="2019-04" db="EMBL/GenBank/DDBJ databases">
        <authorList>
            <person name="Van Vliet M D."/>
        </authorList>
    </citation>
    <scope>NUCLEOTIDE SEQUENCE [LARGE SCALE GENOMIC DNA]</scope>
    <source>
        <strain evidence="2 3">F21</strain>
    </source>
</reference>
<name>A0A6C2UT10_9BACT</name>
<feature type="domain" description="Damage-control phosphatase ARMT1-like metal-binding" evidence="1">
    <location>
        <begin position="4"/>
        <end position="276"/>
    </location>
</feature>
<dbReference type="Gene3D" id="1.10.8.380">
    <property type="entry name" value="Uncharacterised protein PF01937, DUF89, domain 1"/>
    <property type="match status" value="1"/>
</dbReference>
<dbReference type="Gene3D" id="3.40.50.10880">
    <property type="entry name" value="Uncharacterised protein PF01937, DUF89, domain 3"/>
    <property type="match status" value="1"/>
</dbReference>
<gene>
    <name evidence="2" type="ORF">SCARR_04467</name>
</gene>
<dbReference type="RefSeq" id="WP_136063767.1">
    <property type="nucleotide sequence ID" value="NZ_CAAHFH010000002.1"/>
</dbReference>
<dbReference type="AlphaFoldDB" id="A0A6C2UT10"/>
<accession>A0A6C2UT10</accession>
<sequence>MQIYNQCIPCFIQQAYDALQQVDSDEALTHRTLQRVLQEAARFPTTRTPPEMAQITHRIIREETGRADPYEKIKRRSTEFALRIMDEARAIINGSIDPFKMALRFSIAGNILDFALTTKWTQLDLANFIENTRVQPLNDAAVEQLRKAVRRAGSILFLGDNAGETVFDRLLIEQFPNTDVFYAVKGSPVINDATLADARAAGLHEVAELTENGSDAPGTILEDCNAPFRWLFNEAGLVIAKGQANYESLSQAKRPLFFLTQVKCPVIGRDLGEPVGGWVVREHKGTEQ</sequence>
<dbReference type="InterPro" id="IPR002791">
    <property type="entry name" value="ARMT1-like_metal-bd"/>
</dbReference>
<dbReference type="Gene3D" id="1.10.285.20">
    <property type="entry name" value="Uncharacterised protein PF01937, DUF89, domain 2"/>
    <property type="match status" value="1"/>
</dbReference>
<dbReference type="InterPro" id="IPR036075">
    <property type="entry name" value="ARMT-1-like_metal-bd_sf"/>
</dbReference>
<keyword evidence="3" id="KW-1185">Reference proteome</keyword>
<dbReference type="PIRSF" id="PIRSF006593">
    <property type="entry name" value="UCP006593"/>
    <property type="match status" value="1"/>
</dbReference>
<dbReference type="Pfam" id="PF01937">
    <property type="entry name" value="ARMT1-like_dom"/>
    <property type="match status" value="1"/>
</dbReference>
<evidence type="ECO:0000313" key="3">
    <source>
        <dbReference type="Proteomes" id="UP000346198"/>
    </source>
</evidence>
<evidence type="ECO:0000313" key="2">
    <source>
        <dbReference type="EMBL" id="VGO22384.1"/>
    </source>
</evidence>
<dbReference type="SUPFAM" id="SSF111321">
    <property type="entry name" value="AF1104-like"/>
    <property type="match status" value="1"/>
</dbReference>
<proteinExistence type="predicted"/>
<evidence type="ECO:0000259" key="1">
    <source>
        <dbReference type="Pfam" id="PF01937"/>
    </source>
</evidence>
<dbReference type="Proteomes" id="UP000346198">
    <property type="component" value="Unassembled WGS sequence"/>
</dbReference>
<organism evidence="2 3">
    <name type="scientific">Pontiella sulfatireligans</name>
    <dbReference type="NCBI Taxonomy" id="2750658"/>
    <lineage>
        <taxon>Bacteria</taxon>
        <taxon>Pseudomonadati</taxon>
        <taxon>Kiritimatiellota</taxon>
        <taxon>Kiritimatiellia</taxon>
        <taxon>Kiritimatiellales</taxon>
        <taxon>Pontiellaceae</taxon>
        <taxon>Pontiella</taxon>
    </lineage>
</organism>
<dbReference type="InterPro" id="IPR014444">
    <property type="entry name" value="PH1575-like"/>
</dbReference>
<dbReference type="EMBL" id="CAAHFH010000002">
    <property type="protein sequence ID" value="VGO22384.1"/>
    <property type="molecule type" value="Genomic_DNA"/>
</dbReference>
<protein>
    <recommendedName>
        <fullName evidence="1">Damage-control phosphatase ARMT1-like metal-binding domain-containing protein</fullName>
    </recommendedName>
</protein>